<protein>
    <submittedName>
        <fullName evidence="1">Uncharacterized protein</fullName>
    </submittedName>
</protein>
<dbReference type="AlphaFoldDB" id="A0A059F0P3"/>
<dbReference type="Proteomes" id="UP000030655">
    <property type="component" value="Unassembled WGS sequence"/>
</dbReference>
<dbReference type="OrthoDB" id="10434101at2759"/>
<keyword evidence="2" id="KW-1185">Reference proteome</keyword>
<reference evidence="1 2" key="2">
    <citation type="submission" date="2014-03" db="EMBL/GenBank/DDBJ databases">
        <title>The Genome Sequence of Anncaliia algerae insect isolate PRA339.</title>
        <authorList>
            <consortium name="The Broad Institute Genome Sequencing Platform"/>
            <consortium name="The Broad Institute Genome Sequencing Center for Infectious Disease"/>
            <person name="Cuomo C."/>
            <person name="Becnel J."/>
            <person name="Sanscrainte N."/>
            <person name="Walker B."/>
            <person name="Young S.K."/>
            <person name="Zeng Q."/>
            <person name="Gargeya S."/>
            <person name="Fitzgerald M."/>
            <person name="Haas B."/>
            <person name="Abouelleil A."/>
            <person name="Alvarado L."/>
            <person name="Arachchi H.M."/>
            <person name="Berlin A.M."/>
            <person name="Chapman S.B."/>
            <person name="Dewar J."/>
            <person name="Goldberg J."/>
            <person name="Griggs A."/>
            <person name="Gujja S."/>
            <person name="Hansen M."/>
            <person name="Howarth C."/>
            <person name="Imamovic A."/>
            <person name="Larimer J."/>
            <person name="McCowan C."/>
            <person name="Murphy C."/>
            <person name="Neiman D."/>
            <person name="Pearson M."/>
            <person name="Priest M."/>
            <person name="Roberts A."/>
            <person name="Saif S."/>
            <person name="Shea T."/>
            <person name="Sisk P."/>
            <person name="Sykes S."/>
            <person name="Wortman J."/>
            <person name="Nusbaum C."/>
            <person name="Birren B."/>
        </authorList>
    </citation>
    <scope>NUCLEOTIDE SEQUENCE [LARGE SCALE GENOMIC DNA]</scope>
    <source>
        <strain evidence="1 2">PRA339</strain>
    </source>
</reference>
<dbReference type="EMBL" id="KK365168">
    <property type="protein sequence ID" value="KCZ80677.1"/>
    <property type="molecule type" value="Genomic_DNA"/>
</dbReference>
<dbReference type="HOGENOM" id="CLU_817728_0_0_1"/>
<accession>A0A059F0P3</accession>
<proteinExistence type="predicted"/>
<name>A0A059F0P3_9MICR</name>
<dbReference type="VEuPathDB" id="MicrosporidiaDB:H312_01933"/>
<sequence>MHKERESLTRIQNNNIFNENSRITSITSHDITESDRDSKNSNVVPLNLSTKRRKLECPYIKIVESEVQSFDSIKNYNTSAHIKSSDNDEFPLDLSVKKAKSIPVNNVISKDYKSCYSSISEKYEGLCCLTDIETTNKSKAEINYDDLSVKELNTEGNMVENKNILLPFKFQKNCDVRDKIQEDDVENIKLINYLMNVQDEYAISFIFIINCVNINHKKLQYQSLSKCLIYSGFSEFIEISGKKYEKSLEQNDHANDFGKIYKEFENFKKWVKTIYNIEGIEYKRNASRSYGCYEDFLNRIEPRNKTAIYKSHNPIIFSDNYKLLLQILPGLELFFLMEIE</sequence>
<evidence type="ECO:0000313" key="2">
    <source>
        <dbReference type="Proteomes" id="UP000030655"/>
    </source>
</evidence>
<organism evidence="1 2">
    <name type="scientific">Anncaliia algerae PRA339</name>
    <dbReference type="NCBI Taxonomy" id="1288291"/>
    <lineage>
        <taxon>Eukaryota</taxon>
        <taxon>Fungi</taxon>
        <taxon>Fungi incertae sedis</taxon>
        <taxon>Microsporidia</taxon>
        <taxon>Tubulinosematoidea</taxon>
        <taxon>Tubulinosematidae</taxon>
        <taxon>Anncaliia</taxon>
    </lineage>
</organism>
<evidence type="ECO:0000313" key="1">
    <source>
        <dbReference type="EMBL" id="KCZ80677.1"/>
    </source>
</evidence>
<reference evidence="2" key="1">
    <citation type="submission" date="2013-02" db="EMBL/GenBank/DDBJ databases">
        <authorList>
            <consortium name="The Broad Institute Genome Sequencing Platform"/>
            <person name="Cuomo C."/>
            <person name="Becnel J."/>
            <person name="Sanscrainte N."/>
            <person name="Walker B."/>
            <person name="Young S.K."/>
            <person name="Zeng Q."/>
            <person name="Gargeya S."/>
            <person name="Fitzgerald M."/>
            <person name="Haas B."/>
            <person name="Abouelleil A."/>
            <person name="Alvarado L."/>
            <person name="Arachchi H.M."/>
            <person name="Berlin A.M."/>
            <person name="Chapman S.B."/>
            <person name="Dewar J."/>
            <person name="Goldberg J."/>
            <person name="Griggs A."/>
            <person name="Gujja S."/>
            <person name="Hansen M."/>
            <person name="Howarth C."/>
            <person name="Imamovic A."/>
            <person name="Larimer J."/>
            <person name="McCowan C."/>
            <person name="Murphy C."/>
            <person name="Neiman D."/>
            <person name="Pearson M."/>
            <person name="Priest M."/>
            <person name="Roberts A."/>
            <person name="Saif S."/>
            <person name="Shea T."/>
            <person name="Sisk P."/>
            <person name="Sykes S."/>
            <person name="Wortman J."/>
            <person name="Nusbaum C."/>
            <person name="Birren B."/>
        </authorList>
    </citation>
    <scope>NUCLEOTIDE SEQUENCE [LARGE SCALE GENOMIC DNA]</scope>
    <source>
        <strain evidence="2">PRA339</strain>
    </source>
</reference>
<feature type="non-terminal residue" evidence="1">
    <location>
        <position position="340"/>
    </location>
</feature>
<gene>
    <name evidence="1" type="ORF">H312_01933</name>
</gene>